<gene>
    <name evidence="7" type="ORF">GRG538_LOCUS25016</name>
</gene>
<proteinExistence type="predicted"/>
<evidence type="ECO:0000256" key="3">
    <source>
        <dbReference type="ARBA" id="ARBA00023125"/>
    </source>
</evidence>
<name>A0A818QVM1_9BILA</name>
<dbReference type="PANTHER" id="PTHR46004:SF3">
    <property type="entry name" value="CYCLIC AMP RESPONSE ELEMENT-BINDING PROTEIN A"/>
    <property type="match status" value="1"/>
</dbReference>
<organism evidence="7 8">
    <name type="scientific">Rotaria socialis</name>
    <dbReference type="NCBI Taxonomy" id="392032"/>
    <lineage>
        <taxon>Eukaryota</taxon>
        <taxon>Metazoa</taxon>
        <taxon>Spiralia</taxon>
        <taxon>Gnathifera</taxon>
        <taxon>Rotifera</taxon>
        <taxon>Eurotatoria</taxon>
        <taxon>Bdelloidea</taxon>
        <taxon>Philodinida</taxon>
        <taxon>Philodinidae</taxon>
        <taxon>Rotaria</taxon>
    </lineage>
</organism>
<evidence type="ECO:0000256" key="5">
    <source>
        <dbReference type="ARBA" id="ARBA00023242"/>
    </source>
</evidence>
<protein>
    <recommendedName>
        <fullName evidence="6">BZIP domain-containing protein</fullName>
    </recommendedName>
</protein>
<keyword evidence="2" id="KW-0805">Transcription regulation</keyword>
<keyword evidence="4" id="KW-0804">Transcription</keyword>
<comment type="subcellular location">
    <subcellularLocation>
        <location evidence="1">Nucleus</location>
    </subcellularLocation>
</comment>
<dbReference type="PROSITE" id="PS00036">
    <property type="entry name" value="BZIP_BASIC"/>
    <property type="match status" value="1"/>
</dbReference>
<feature type="non-terminal residue" evidence="7">
    <location>
        <position position="1"/>
    </location>
</feature>
<evidence type="ECO:0000256" key="2">
    <source>
        <dbReference type="ARBA" id="ARBA00023015"/>
    </source>
</evidence>
<sequence>SPEISPDNVYSTLLTNFDNLPDKGPLVLTNEEVKLIKQEGYQVPNKLPLNKTEEKLLKKIRRKIKNKISAQESRRKKKEYVDALEKEIAKY</sequence>
<dbReference type="PANTHER" id="PTHR46004">
    <property type="entry name" value="CYCLIC AMP RESPONSE ELEMENT-BINDING PROTEIN A"/>
    <property type="match status" value="1"/>
</dbReference>
<dbReference type="InterPro" id="IPR004827">
    <property type="entry name" value="bZIP"/>
</dbReference>
<feature type="non-terminal residue" evidence="7">
    <location>
        <position position="91"/>
    </location>
</feature>
<dbReference type="AlphaFoldDB" id="A0A818QVM1"/>
<keyword evidence="5" id="KW-0539">Nucleus</keyword>
<dbReference type="Proteomes" id="UP000663872">
    <property type="component" value="Unassembled WGS sequence"/>
</dbReference>
<dbReference type="GO" id="GO:0000981">
    <property type="term" value="F:DNA-binding transcription factor activity, RNA polymerase II-specific"/>
    <property type="evidence" value="ECO:0007669"/>
    <property type="project" value="TreeGrafter"/>
</dbReference>
<dbReference type="EMBL" id="CAJNYT010004249">
    <property type="protein sequence ID" value="CAF3647489.1"/>
    <property type="molecule type" value="Genomic_DNA"/>
</dbReference>
<evidence type="ECO:0000259" key="6">
    <source>
        <dbReference type="PROSITE" id="PS50217"/>
    </source>
</evidence>
<dbReference type="GO" id="GO:0005634">
    <property type="term" value="C:nucleus"/>
    <property type="evidence" value="ECO:0007669"/>
    <property type="project" value="UniProtKB-SubCell"/>
</dbReference>
<dbReference type="PROSITE" id="PS50217">
    <property type="entry name" value="BZIP"/>
    <property type="match status" value="1"/>
</dbReference>
<dbReference type="Gene3D" id="1.20.5.170">
    <property type="match status" value="1"/>
</dbReference>
<evidence type="ECO:0000313" key="8">
    <source>
        <dbReference type="Proteomes" id="UP000663872"/>
    </source>
</evidence>
<feature type="domain" description="BZIP" evidence="6">
    <location>
        <begin position="56"/>
        <end position="91"/>
    </location>
</feature>
<comment type="caution">
    <text evidence="7">The sequence shown here is derived from an EMBL/GenBank/DDBJ whole genome shotgun (WGS) entry which is preliminary data.</text>
</comment>
<evidence type="ECO:0000256" key="1">
    <source>
        <dbReference type="ARBA" id="ARBA00004123"/>
    </source>
</evidence>
<dbReference type="InterPro" id="IPR008917">
    <property type="entry name" value="TF_DNA-bd_sf"/>
</dbReference>
<dbReference type="SUPFAM" id="SSF47454">
    <property type="entry name" value="A DNA-binding domain in eukaryotic transcription factors"/>
    <property type="match status" value="1"/>
</dbReference>
<evidence type="ECO:0000313" key="7">
    <source>
        <dbReference type="EMBL" id="CAF3647489.1"/>
    </source>
</evidence>
<dbReference type="Pfam" id="PF00170">
    <property type="entry name" value="bZIP_1"/>
    <property type="match status" value="1"/>
</dbReference>
<keyword evidence="3" id="KW-0238">DNA-binding</keyword>
<reference evidence="7" key="1">
    <citation type="submission" date="2021-02" db="EMBL/GenBank/DDBJ databases">
        <authorList>
            <person name="Nowell W R."/>
        </authorList>
    </citation>
    <scope>NUCLEOTIDE SEQUENCE</scope>
</reference>
<accession>A0A818QVM1</accession>
<dbReference type="GO" id="GO:0035497">
    <property type="term" value="F:cAMP response element binding"/>
    <property type="evidence" value="ECO:0007669"/>
    <property type="project" value="TreeGrafter"/>
</dbReference>
<evidence type="ECO:0000256" key="4">
    <source>
        <dbReference type="ARBA" id="ARBA00023163"/>
    </source>
</evidence>